<proteinExistence type="predicted"/>
<accession>A0A5Q4Z9B5</accession>
<geneLocation type="plasmid" evidence="3 4">
    <name>pI</name>
</geneLocation>
<keyword evidence="3" id="KW-0614">Plasmid</keyword>
<evidence type="ECO:0000313" key="4">
    <source>
        <dbReference type="Proteomes" id="UP000325811"/>
    </source>
</evidence>
<feature type="compositionally biased region" description="Low complexity" evidence="1">
    <location>
        <begin position="457"/>
        <end position="475"/>
    </location>
</feature>
<sequence length="475" mass="49638">MNNLFAYVRFMKTAAVCMLILMCAVAFPRHAEAQTYAAGACSQVPGSQSCADATPCKTDSNGQQVCLSTASLPSGALQVPYACWQYSYHYACTGTVTDTCAQYRNNSACGVTASTCVDTTPETGQCNEWQYTYKCQTQAQQTAQQTNCSSGLFDTSSFTKPPNNNDSFIRGALGLEIAGEGQTYASKLNGIFSGVSESCRKGYEGIQNCCKSTPGGSTNSATMSLAIGAAASVAKYAGEKAIDMASPYVFDAMYTNGLFTSALTENFTTAFSLNAADGGGTLGTSLATNGLSVGAYGFTVGTGSMSAGLFGANMQIASFGSNGYLAFNPYVFAAMVAIQVIEGLSKCSQAEQLLALHKGSNLSTYIDTTCAKSVLGSCVQYVEEYCSFNSLLSEIINIQGKTQLGLPLAGCGGLTPAQISAIDFTKIDFSAFTDQMEQQALSNLPKNISGNYQPIEQSKGTGSSQSGTSSVLPSY</sequence>
<name>A0A5Q4Z9B5_9BURK</name>
<evidence type="ECO:0000256" key="1">
    <source>
        <dbReference type="SAM" id="MobiDB-lite"/>
    </source>
</evidence>
<feature type="chain" id="PRO_5025021755" evidence="2">
    <location>
        <begin position="34"/>
        <end position="475"/>
    </location>
</feature>
<reference evidence="3 4" key="1">
    <citation type="submission" date="2019-08" db="EMBL/GenBank/DDBJ databases">
        <authorList>
            <person name="Herpell B J."/>
        </authorList>
    </citation>
    <scope>NUCLEOTIDE SEQUENCE [LARGE SCALE GENOMIC DNA]</scope>
    <source>
        <strain evidence="4">Msb3</strain>
        <plasmid evidence="3 4">pI</plasmid>
    </source>
</reference>
<dbReference type="Pfam" id="PF06986">
    <property type="entry name" value="F_T4SS_TraN"/>
    <property type="match status" value="2"/>
</dbReference>
<dbReference type="Proteomes" id="UP000325811">
    <property type="component" value="Plasmid pI"/>
</dbReference>
<feature type="compositionally biased region" description="Polar residues" evidence="1">
    <location>
        <begin position="445"/>
        <end position="456"/>
    </location>
</feature>
<dbReference type="AlphaFoldDB" id="A0A5Q4Z9B5"/>
<dbReference type="KEGG" id="pdio:PDMSB3_0123.2"/>
<evidence type="ECO:0000313" key="3">
    <source>
        <dbReference type="EMBL" id="VVD30959.1"/>
    </source>
</evidence>
<feature type="region of interest" description="Disordered" evidence="1">
    <location>
        <begin position="445"/>
        <end position="475"/>
    </location>
</feature>
<gene>
    <name evidence="3" type="ORF">PDMSB3_0123</name>
</gene>
<evidence type="ECO:0000256" key="2">
    <source>
        <dbReference type="SAM" id="SignalP"/>
    </source>
</evidence>
<keyword evidence="4" id="KW-1185">Reference proteome</keyword>
<protein>
    <submittedName>
        <fullName evidence="3">Conjugal transfer mating pair stabilization protein TraN</fullName>
    </submittedName>
</protein>
<keyword evidence="2" id="KW-0732">Signal</keyword>
<dbReference type="InterPro" id="IPR014121">
    <property type="entry name" value="TraN_Ftype"/>
</dbReference>
<dbReference type="EMBL" id="LR699555">
    <property type="protein sequence ID" value="VVD30959.1"/>
    <property type="molecule type" value="Genomic_DNA"/>
</dbReference>
<organism evidence="3 4">
    <name type="scientific">Paraburkholderia dioscoreae</name>
    <dbReference type="NCBI Taxonomy" id="2604047"/>
    <lineage>
        <taxon>Bacteria</taxon>
        <taxon>Pseudomonadati</taxon>
        <taxon>Pseudomonadota</taxon>
        <taxon>Betaproteobacteria</taxon>
        <taxon>Burkholderiales</taxon>
        <taxon>Burkholderiaceae</taxon>
        <taxon>Paraburkholderia</taxon>
    </lineage>
</organism>
<dbReference type="RefSeq" id="WP_232064453.1">
    <property type="nucleotide sequence ID" value="NZ_LR699555.1"/>
</dbReference>
<dbReference type="NCBIfam" id="NF009018">
    <property type="entry name" value="PRK12355.4-1"/>
    <property type="match status" value="1"/>
</dbReference>
<feature type="signal peptide" evidence="2">
    <location>
        <begin position="1"/>
        <end position="33"/>
    </location>
</feature>